<organism evidence="1 2">
    <name type="scientific">Fusibacter tunisiensis</name>
    <dbReference type="NCBI Taxonomy" id="1008308"/>
    <lineage>
        <taxon>Bacteria</taxon>
        <taxon>Bacillati</taxon>
        <taxon>Bacillota</taxon>
        <taxon>Clostridia</taxon>
        <taxon>Eubacteriales</taxon>
        <taxon>Eubacteriales Family XII. Incertae Sedis</taxon>
        <taxon>Fusibacter</taxon>
    </lineage>
</organism>
<dbReference type="RefSeq" id="WP_204665112.1">
    <property type="nucleotide sequence ID" value="NZ_JAFBDT010000026.1"/>
</dbReference>
<accession>A0ABS2MTL6</accession>
<evidence type="ECO:0000313" key="2">
    <source>
        <dbReference type="Proteomes" id="UP000767854"/>
    </source>
</evidence>
<dbReference type="Proteomes" id="UP000767854">
    <property type="component" value="Unassembled WGS sequence"/>
</dbReference>
<name>A0ABS2MTL6_9FIRM</name>
<protein>
    <submittedName>
        <fullName evidence="1">Disulfide oxidoreductase YuzD</fullName>
    </submittedName>
</protein>
<reference evidence="1 2" key="1">
    <citation type="submission" date="2021-01" db="EMBL/GenBank/DDBJ databases">
        <title>Genomic Encyclopedia of Type Strains, Phase IV (KMG-IV): sequencing the most valuable type-strain genomes for metagenomic binning, comparative biology and taxonomic classification.</title>
        <authorList>
            <person name="Goeker M."/>
        </authorList>
    </citation>
    <scope>NUCLEOTIDE SEQUENCE [LARGE SCALE GENOMIC DNA]</scope>
    <source>
        <strain evidence="1 2">DSM 24436</strain>
    </source>
</reference>
<keyword evidence="2" id="KW-1185">Reference proteome</keyword>
<dbReference type="EMBL" id="JAFBDT010000026">
    <property type="protein sequence ID" value="MBM7562685.1"/>
    <property type="molecule type" value="Genomic_DNA"/>
</dbReference>
<gene>
    <name evidence="1" type="ORF">JOC49_002246</name>
</gene>
<evidence type="ECO:0000313" key="1">
    <source>
        <dbReference type="EMBL" id="MBM7562685.1"/>
    </source>
</evidence>
<proteinExistence type="predicted"/>
<sequence>MASIIDVLTQKYPEADIGFILDKKIMTENVFESEQSRYFESYVSEDYVSDRHVFESIVVSETNPKLYQDSEFLDQLKAIAGDYLKNKTSFSTDISYKG</sequence>
<comment type="caution">
    <text evidence="1">The sequence shown here is derived from an EMBL/GenBank/DDBJ whole genome shotgun (WGS) entry which is preliminary data.</text>
</comment>